<dbReference type="Proteomes" id="UP000186705">
    <property type="component" value="Unassembled WGS sequence"/>
</dbReference>
<reference evidence="3 4" key="1">
    <citation type="submission" date="2016-11" db="EMBL/GenBank/DDBJ databases">
        <title>Description of two novel members of the family Erysipelotrichaceae: Ileibacterium lipovorans gen. nov., sp. nov. and Dubosiella newyorkensis, gen. nov., sp. nov.</title>
        <authorList>
            <person name="Cox L.M."/>
            <person name="Sohn J."/>
            <person name="Tyrrell K.L."/>
            <person name="Citron D.M."/>
            <person name="Lawson P.A."/>
            <person name="Patel N.B."/>
            <person name="Iizumi T."/>
            <person name="Perez-Perez G.I."/>
            <person name="Goldstein E.J."/>
            <person name="Blaser M.J."/>
        </authorList>
    </citation>
    <scope>NUCLEOTIDE SEQUENCE [LARGE SCALE GENOMIC DNA]</scope>
    <source>
        <strain evidence="3 4">NYU-BL-A4</strain>
    </source>
</reference>
<dbReference type="EMBL" id="MPKA01000053">
    <property type="protein sequence ID" value="OLU47250.1"/>
    <property type="molecule type" value="Genomic_DNA"/>
</dbReference>
<name>A0A1U7NP38_9FIRM</name>
<feature type="signal peptide" evidence="2">
    <location>
        <begin position="1"/>
        <end position="26"/>
    </location>
</feature>
<dbReference type="AlphaFoldDB" id="A0A1U7NP38"/>
<keyword evidence="4" id="KW-1185">Reference proteome</keyword>
<dbReference type="RefSeq" id="WP_076340877.1">
    <property type="nucleotide sequence ID" value="NZ_CAPDDE010000011.1"/>
</dbReference>
<proteinExistence type="predicted"/>
<comment type="caution">
    <text evidence="3">The sequence shown here is derived from an EMBL/GenBank/DDBJ whole genome shotgun (WGS) entry which is preliminary data.</text>
</comment>
<sequence length="229" mass="25910">MKRLLKKTRYISLLLGLCLIGCTAPKKVDANALMDWIHTQANTNSIEIGITDSTNQEETTINLWKKEGKSYGAWKNSGTNDTSKYTAPTLQIAKEENGKRKTILFTQVEDGYVVDLIENEQAPEELFTQTIASLFAPALINDGQKYTLDPSYSIQKQDDRYTIQSEDTQTWTYQIDTKSETIQTKRPTGEKIETQLEANKAPSQTTKQQIETLLEDPSLQEGSMIQFRS</sequence>
<evidence type="ECO:0000313" key="3">
    <source>
        <dbReference type="EMBL" id="OLU47250.1"/>
    </source>
</evidence>
<evidence type="ECO:0000256" key="1">
    <source>
        <dbReference type="SAM" id="MobiDB-lite"/>
    </source>
</evidence>
<protein>
    <submittedName>
        <fullName evidence="3">Uncharacterized protein</fullName>
    </submittedName>
</protein>
<keyword evidence="2" id="KW-0732">Signal</keyword>
<evidence type="ECO:0000256" key="2">
    <source>
        <dbReference type="SAM" id="SignalP"/>
    </source>
</evidence>
<feature type="chain" id="PRO_5038682932" evidence="2">
    <location>
        <begin position="27"/>
        <end position="229"/>
    </location>
</feature>
<dbReference type="GeneID" id="78274987"/>
<accession>A0A1U7NP38</accession>
<organism evidence="3 4">
    <name type="scientific">Dubosiella newyorkensis</name>
    <dbReference type="NCBI Taxonomy" id="1862672"/>
    <lineage>
        <taxon>Bacteria</taxon>
        <taxon>Bacillati</taxon>
        <taxon>Bacillota</taxon>
        <taxon>Erysipelotrichia</taxon>
        <taxon>Erysipelotrichales</taxon>
        <taxon>Erysipelotrichaceae</taxon>
        <taxon>Dubosiella</taxon>
    </lineage>
</organism>
<gene>
    <name evidence="3" type="ORF">BO225_03370</name>
</gene>
<evidence type="ECO:0000313" key="4">
    <source>
        <dbReference type="Proteomes" id="UP000186705"/>
    </source>
</evidence>
<feature type="region of interest" description="Disordered" evidence="1">
    <location>
        <begin position="184"/>
        <end position="208"/>
    </location>
</feature>